<comment type="caution">
    <text evidence="2">The sequence shown here is derived from an EMBL/GenBank/DDBJ whole genome shotgun (WGS) entry which is preliminary data.</text>
</comment>
<feature type="compositionally biased region" description="Polar residues" evidence="1">
    <location>
        <begin position="228"/>
        <end position="238"/>
    </location>
</feature>
<feature type="compositionally biased region" description="Polar residues" evidence="1">
    <location>
        <begin position="311"/>
        <end position="321"/>
    </location>
</feature>
<feature type="compositionally biased region" description="Acidic residues" evidence="1">
    <location>
        <begin position="209"/>
        <end position="222"/>
    </location>
</feature>
<proteinExistence type="predicted"/>
<feature type="region of interest" description="Disordered" evidence="1">
    <location>
        <begin position="12"/>
        <end position="31"/>
    </location>
</feature>
<keyword evidence="3" id="KW-1185">Reference proteome</keyword>
<feature type="compositionally biased region" description="Low complexity" evidence="1">
    <location>
        <begin position="274"/>
        <end position="285"/>
    </location>
</feature>
<feature type="compositionally biased region" description="Polar residues" evidence="1">
    <location>
        <begin position="12"/>
        <end position="24"/>
    </location>
</feature>
<organism evidence="2 3">
    <name type="scientific">Riccia sorocarpa</name>
    <dbReference type="NCBI Taxonomy" id="122646"/>
    <lineage>
        <taxon>Eukaryota</taxon>
        <taxon>Viridiplantae</taxon>
        <taxon>Streptophyta</taxon>
        <taxon>Embryophyta</taxon>
        <taxon>Marchantiophyta</taxon>
        <taxon>Marchantiopsida</taxon>
        <taxon>Marchantiidae</taxon>
        <taxon>Marchantiales</taxon>
        <taxon>Ricciaceae</taxon>
        <taxon>Riccia</taxon>
    </lineage>
</organism>
<feature type="compositionally biased region" description="Polar residues" evidence="1">
    <location>
        <begin position="181"/>
        <end position="202"/>
    </location>
</feature>
<gene>
    <name evidence="2" type="ORF">R1sor_023270</name>
</gene>
<dbReference type="EMBL" id="JBJQOH010000007">
    <property type="protein sequence ID" value="KAL3680314.1"/>
    <property type="molecule type" value="Genomic_DNA"/>
</dbReference>
<feature type="region of interest" description="Disordered" evidence="1">
    <location>
        <begin position="66"/>
        <end position="93"/>
    </location>
</feature>
<reference evidence="2 3" key="1">
    <citation type="submission" date="2024-09" db="EMBL/GenBank/DDBJ databases">
        <title>Chromosome-scale assembly of Riccia sorocarpa.</title>
        <authorList>
            <person name="Paukszto L."/>
        </authorList>
    </citation>
    <scope>NUCLEOTIDE SEQUENCE [LARGE SCALE GENOMIC DNA]</scope>
    <source>
        <strain evidence="2">LP-2024</strain>
        <tissue evidence="2">Aerial parts of the thallus</tissue>
    </source>
</reference>
<accession>A0ABD3GT65</accession>
<feature type="compositionally biased region" description="Polar residues" evidence="1">
    <location>
        <begin position="246"/>
        <end position="256"/>
    </location>
</feature>
<protein>
    <submittedName>
        <fullName evidence="2">Uncharacterized protein</fullName>
    </submittedName>
</protein>
<evidence type="ECO:0000313" key="2">
    <source>
        <dbReference type="EMBL" id="KAL3680314.1"/>
    </source>
</evidence>
<name>A0ABD3GT65_9MARC</name>
<feature type="compositionally biased region" description="Basic residues" evidence="1">
    <location>
        <begin position="150"/>
        <end position="159"/>
    </location>
</feature>
<sequence>MDVLANQIAKQSAMLKNSASTSKTPPDPDALLGHCTGNAATAAGMTANAQPGGPAQLKVLFKANPSLNGQPTLKPLPQGTTTADGPSNGNTVQTTYANKLTAGENRVSRFPEHRTRNFEAWKAARARRNEALTAAAKSAECRGHLVRTSPIRKQKRQAGRKPEAEQEVKNSPAPGAPISPQGWSTAQKGKSSSMGNQAQPVITKNPFEALEEEKQDEEEDQPLPDTTVEATETATQLLNVDPISGTPATTLNQSPTDMDLTKEKRKRDVHRADSPTSSADPSTSAGATHSADPATTANASSPGHETVRLSPDNQSKGSGNSKARPAPKKR</sequence>
<evidence type="ECO:0000313" key="3">
    <source>
        <dbReference type="Proteomes" id="UP001633002"/>
    </source>
</evidence>
<feature type="region of interest" description="Disordered" evidence="1">
    <location>
        <begin position="135"/>
        <end position="330"/>
    </location>
</feature>
<evidence type="ECO:0000256" key="1">
    <source>
        <dbReference type="SAM" id="MobiDB-lite"/>
    </source>
</evidence>
<dbReference type="Proteomes" id="UP001633002">
    <property type="component" value="Unassembled WGS sequence"/>
</dbReference>
<feature type="compositionally biased region" description="Polar residues" evidence="1">
    <location>
        <begin position="293"/>
        <end position="303"/>
    </location>
</feature>
<dbReference type="AlphaFoldDB" id="A0ABD3GT65"/>
<feature type="compositionally biased region" description="Polar residues" evidence="1">
    <location>
        <begin position="78"/>
        <end position="93"/>
    </location>
</feature>